<dbReference type="FunFam" id="3.30.230.40:FF:000001">
    <property type="entry name" value="Imidazoleglycerol-phosphate dehydratase HisB"/>
    <property type="match status" value="1"/>
</dbReference>
<dbReference type="FunFam" id="3.30.230.40:FF:000003">
    <property type="entry name" value="Imidazoleglycerol-phosphate dehydratase HisB"/>
    <property type="match status" value="1"/>
</dbReference>
<name>I4C0N0_DESTA</name>
<proteinExistence type="inferred from homology"/>
<comment type="subcellular location">
    <subcellularLocation>
        <location evidence="6">Cytoplasm</location>
    </subcellularLocation>
</comment>
<dbReference type="STRING" id="706587.Desti_0384"/>
<dbReference type="InterPro" id="IPR038494">
    <property type="entry name" value="IGPD_sf"/>
</dbReference>
<dbReference type="PROSITE" id="PS00954">
    <property type="entry name" value="IGP_DEHYDRATASE_1"/>
    <property type="match status" value="1"/>
</dbReference>
<keyword evidence="4 6" id="KW-0368">Histidine biosynthesis</keyword>
<dbReference type="PATRIC" id="fig|706587.4.peg.434"/>
<dbReference type="EC" id="4.2.1.19" evidence="6"/>
<keyword evidence="8" id="KW-1185">Reference proteome</keyword>
<organism evidence="7 8">
    <name type="scientific">Desulfomonile tiedjei (strain ATCC 49306 / DSM 6799 / DCB-1)</name>
    <dbReference type="NCBI Taxonomy" id="706587"/>
    <lineage>
        <taxon>Bacteria</taxon>
        <taxon>Pseudomonadati</taxon>
        <taxon>Thermodesulfobacteriota</taxon>
        <taxon>Desulfomonilia</taxon>
        <taxon>Desulfomonilales</taxon>
        <taxon>Desulfomonilaceae</taxon>
        <taxon>Desulfomonile</taxon>
    </lineage>
</organism>
<dbReference type="InterPro" id="IPR020568">
    <property type="entry name" value="Ribosomal_Su5_D2-typ_SF"/>
</dbReference>
<dbReference type="PANTHER" id="PTHR23133">
    <property type="entry name" value="IMIDAZOLEGLYCEROL-PHOSPHATE DEHYDRATASE HIS7"/>
    <property type="match status" value="1"/>
</dbReference>
<dbReference type="PANTHER" id="PTHR23133:SF2">
    <property type="entry name" value="IMIDAZOLEGLYCEROL-PHOSPHATE DEHYDRATASE"/>
    <property type="match status" value="1"/>
</dbReference>
<dbReference type="Gene3D" id="3.30.230.40">
    <property type="entry name" value="Imidazole glycerol phosphate dehydratase, domain 1"/>
    <property type="match status" value="2"/>
</dbReference>
<dbReference type="GO" id="GO:0005737">
    <property type="term" value="C:cytoplasm"/>
    <property type="evidence" value="ECO:0007669"/>
    <property type="project" value="UniProtKB-SubCell"/>
</dbReference>
<sequence>MSTIERTATVSRKTSETDVQVTLNLDGTGKGTISTGIGFFDHMLDHVSKHGLFDLEITAQGDLHVDFHHTVEDIGLTLGEAFKRSVGNKQGLRRYGFAQVPMDEALASVTLDFSGRPMLVFSNPLDHRSAGDFSLDLVPVFLQGLADQAGMTLHATVHTAENPHHAAEAIFKALGRALRAAVEIDPRVEGIPSTKGVL</sequence>
<evidence type="ECO:0000313" key="8">
    <source>
        <dbReference type="Proteomes" id="UP000006055"/>
    </source>
</evidence>
<evidence type="ECO:0000256" key="5">
    <source>
        <dbReference type="ARBA" id="ARBA00023239"/>
    </source>
</evidence>
<dbReference type="GO" id="GO:0000105">
    <property type="term" value="P:L-histidine biosynthetic process"/>
    <property type="evidence" value="ECO:0007669"/>
    <property type="project" value="UniProtKB-UniRule"/>
</dbReference>
<dbReference type="CDD" id="cd07914">
    <property type="entry name" value="IGPD"/>
    <property type="match status" value="1"/>
</dbReference>
<evidence type="ECO:0000256" key="6">
    <source>
        <dbReference type="HAMAP-Rule" id="MF_00076"/>
    </source>
</evidence>
<dbReference type="Pfam" id="PF00475">
    <property type="entry name" value="IGPD"/>
    <property type="match status" value="1"/>
</dbReference>
<reference evidence="8" key="1">
    <citation type="submission" date="2012-06" db="EMBL/GenBank/DDBJ databases">
        <title>Complete sequence of chromosome of Desulfomonile tiedjei DSM 6799.</title>
        <authorList>
            <person name="Lucas S."/>
            <person name="Copeland A."/>
            <person name="Lapidus A."/>
            <person name="Glavina del Rio T."/>
            <person name="Dalin E."/>
            <person name="Tice H."/>
            <person name="Bruce D."/>
            <person name="Goodwin L."/>
            <person name="Pitluck S."/>
            <person name="Peters L."/>
            <person name="Ovchinnikova G."/>
            <person name="Zeytun A."/>
            <person name="Lu M."/>
            <person name="Kyrpides N."/>
            <person name="Mavromatis K."/>
            <person name="Ivanova N."/>
            <person name="Brettin T."/>
            <person name="Detter J.C."/>
            <person name="Han C."/>
            <person name="Larimer F."/>
            <person name="Land M."/>
            <person name="Hauser L."/>
            <person name="Markowitz V."/>
            <person name="Cheng J.-F."/>
            <person name="Hugenholtz P."/>
            <person name="Woyke T."/>
            <person name="Wu D."/>
            <person name="Spring S."/>
            <person name="Schroeder M."/>
            <person name="Brambilla E."/>
            <person name="Klenk H.-P."/>
            <person name="Eisen J.A."/>
        </authorList>
    </citation>
    <scope>NUCLEOTIDE SEQUENCE [LARGE SCALE GENOMIC DNA]</scope>
    <source>
        <strain evidence="8">ATCC 49306 / DSM 6799 / DCB-1</strain>
    </source>
</reference>
<comment type="catalytic activity">
    <reaction evidence="6">
        <text>D-erythro-1-(imidazol-4-yl)glycerol 3-phosphate = 3-(imidazol-4-yl)-2-oxopropyl phosphate + H2O</text>
        <dbReference type="Rhea" id="RHEA:11040"/>
        <dbReference type="ChEBI" id="CHEBI:15377"/>
        <dbReference type="ChEBI" id="CHEBI:57766"/>
        <dbReference type="ChEBI" id="CHEBI:58278"/>
        <dbReference type="EC" id="4.2.1.19"/>
    </reaction>
</comment>
<dbReference type="KEGG" id="dti:Desti_0384"/>
<dbReference type="NCBIfam" id="NF002111">
    <property type="entry name" value="PRK00951.2-1"/>
    <property type="match status" value="1"/>
</dbReference>
<evidence type="ECO:0000256" key="1">
    <source>
        <dbReference type="ARBA" id="ARBA00005047"/>
    </source>
</evidence>
<comment type="pathway">
    <text evidence="1 6">Amino-acid biosynthesis; L-histidine biosynthesis; L-histidine from 5-phospho-alpha-D-ribose 1-diphosphate: step 6/9.</text>
</comment>
<dbReference type="HAMAP" id="MF_00076">
    <property type="entry name" value="HisB"/>
    <property type="match status" value="1"/>
</dbReference>
<comment type="similarity">
    <text evidence="6">Belongs to the imidazoleglycerol-phosphate dehydratase family.</text>
</comment>
<dbReference type="EMBL" id="CP003360">
    <property type="protein sequence ID" value="AFM23121.1"/>
    <property type="molecule type" value="Genomic_DNA"/>
</dbReference>
<dbReference type="NCBIfam" id="NF002114">
    <property type="entry name" value="PRK00951.2-4"/>
    <property type="match status" value="1"/>
</dbReference>
<gene>
    <name evidence="6" type="primary">hisB</name>
    <name evidence="7" type="ordered locus">Desti_0384</name>
</gene>
<evidence type="ECO:0000256" key="2">
    <source>
        <dbReference type="ARBA" id="ARBA00016664"/>
    </source>
</evidence>
<accession>I4C0N0</accession>
<evidence type="ECO:0000256" key="4">
    <source>
        <dbReference type="ARBA" id="ARBA00023102"/>
    </source>
</evidence>
<keyword evidence="3 6" id="KW-0028">Amino-acid biosynthesis</keyword>
<protein>
    <recommendedName>
        <fullName evidence="2 6">Imidazoleglycerol-phosphate dehydratase</fullName>
        <shortName evidence="6">IGPD</shortName>
        <ecNumber evidence="6">4.2.1.19</ecNumber>
    </recommendedName>
</protein>
<keyword evidence="5 6" id="KW-0456">Lyase</keyword>
<keyword evidence="6" id="KW-0963">Cytoplasm</keyword>
<evidence type="ECO:0000313" key="7">
    <source>
        <dbReference type="EMBL" id="AFM23121.1"/>
    </source>
</evidence>
<evidence type="ECO:0000256" key="3">
    <source>
        <dbReference type="ARBA" id="ARBA00022605"/>
    </source>
</evidence>
<dbReference type="Proteomes" id="UP000006055">
    <property type="component" value="Chromosome"/>
</dbReference>
<dbReference type="GO" id="GO:0004424">
    <property type="term" value="F:imidazoleglycerol-phosphate dehydratase activity"/>
    <property type="evidence" value="ECO:0007669"/>
    <property type="project" value="UniProtKB-UniRule"/>
</dbReference>
<dbReference type="AlphaFoldDB" id="I4C0N0"/>
<dbReference type="HOGENOM" id="CLU_044308_3_0_7"/>
<dbReference type="SUPFAM" id="SSF54211">
    <property type="entry name" value="Ribosomal protein S5 domain 2-like"/>
    <property type="match status" value="2"/>
</dbReference>
<dbReference type="InterPro" id="IPR020565">
    <property type="entry name" value="ImidazoleglycerP_deHydtase_CS"/>
</dbReference>
<dbReference type="UniPathway" id="UPA00031">
    <property type="reaction ID" value="UER00011"/>
</dbReference>
<dbReference type="InterPro" id="IPR000807">
    <property type="entry name" value="ImidazoleglycerolP_deHydtase"/>
</dbReference>
<dbReference type="eggNOG" id="COG0131">
    <property type="taxonomic scope" value="Bacteria"/>
</dbReference>